<protein>
    <submittedName>
        <fullName evidence="9">Aquaporin-like protein</fullName>
    </submittedName>
</protein>
<evidence type="ECO:0000256" key="6">
    <source>
        <dbReference type="ARBA" id="ARBA00023136"/>
    </source>
</evidence>
<evidence type="ECO:0000313" key="10">
    <source>
        <dbReference type="Proteomes" id="UP000774617"/>
    </source>
</evidence>
<dbReference type="InterPro" id="IPR023271">
    <property type="entry name" value="Aquaporin-like"/>
</dbReference>
<feature type="transmembrane region" description="Helical" evidence="8">
    <location>
        <begin position="217"/>
        <end position="234"/>
    </location>
</feature>
<dbReference type="PRINTS" id="PR00783">
    <property type="entry name" value="MINTRINSICP"/>
</dbReference>
<keyword evidence="5 8" id="KW-1133">Transmembrane helix</keyword>
<dbReference type="Proteomes" id="UP000774617">
    <property type="component" value="Unassembled WGS sequence"/>
</dbReference>
<dbReference type="Pfam" id="PF00230">
    <property type="entry name" value="MIP"/>
    <property type="match status" value="1"/>
</dbReference>
<evidence type="ECO:0000256" key="5">
    <source>
        <dbReference type="ARBA" id="ARBA00022989"/>
    </source>
</evidence>
<dbReference type="EMBL" id="JAGTJR010000002">
    <property type="protein sequence ID" value="KAH7063544.1"/>
    <property type="molecule type" value="Genomic_DNA"/>
</dbReference>
<evidence type="ECO:0000256" key="7">
    <source>
        <dbReference type="RuleBase" id="RU000477"/>
    </source>
</evidence>
<keyword evidence="6 8" id="KW-0472">Membrane</keyword>
<sequence length="348" mass="38930">MRHALKRSVRRFENSGTLLPLFSNRRKDGDWGYVSSAINQTREHLGLQPDPVAAGCCKPGQAEPDYLLWSRIRLLLREPFLEFWGVFILVLFGDSVCAQTYLSEKEYGARLTTSQNRWSAGIMFGIYVAGDSGAYLNPAVTLTNCIFRGVPLARFPIYLAAQLLGGLAAAAVVYAQYLPAIDHYEGPGIRTVPPVQTSSAKLFASFPADFVPTGSQFVAEFLGNFATTFCIFALRDENGGVFTMALFFLNFVLISCFGWQTGSPINPGRDFSGRAFMSMAGYPNETWTTGNYFFWVPTFVPFIACIFGAWMYDVFIYTGPSPVNTPYLGLGQLWWNIRRKLRKKEKDE</sequence>
<dbReference type="InterPro" id="IPR000425">
    <property type="entry name" value="MIP"/>
</dbReference>
<comment type="similarity">
    <text evidence="2 7">Belongs to the MIP/aquaporin (TC 1.A.8) family.</text>
</comment>
<reference evidence="9 10" key="1">
    <citation type="journal article" date="2021" name="Nat. Commun.">
        <title>Genetic determinants of endophytism in the Arabidopsis root mycobiome.</title>
        <authorList>
            <person name="Mesny F."/>
            <person name="Miyauchi S."/>
            <person name="Thiergart T."/>
            <person name="Pickel B."/>
            <person name="Atanasova L."/>
            <person name="Karlsson M."/>
            <person name="Huettel B."/>
            <person name="Barry K.W."/>
            <person name="Haridas S."/>
            <person name="Chen C."/>
            <person name="Bauer D."/>
            <person name="Andreopoulos W."/>
            <person name="Pangilinan J."/>
            <person name="LaButti K."/>
            <person name="Riley R."/>
            <person name="Lipzen A."/>
            <person name="Clum A."/>
            <person name="Drula E."/>
            <person name="Henrissat B."/>
            <person name="Kohler A."/>
            <person name="Grigoriev I.V."/>
            <person name="Martin F.M."/>
            <person name="Hacquard S."/>
        </authorList>
    </citation>
    <scope>NUCLEOTIDE SEQUENCE [LARGE SCALE GENOMIC DNA]</scope>
    <source>
        <strain evidence="9 10">MPI-SDFR-AT-0080</strain>
    </source>
</reference>
<feature type="transmembrane region" description="Helical" evidence="8">
    <location>
        <begin position="80"/>
        <end position="102"/>
    </location>
</feature>
<evidence type="ECO:0000256" key="4">
    <source>
        <dbReference type="ARBA" id="ARBA00022692"/>
    </source>
</evidence>
<evidence type="ECO:0000313" key="9">
    <source>
        <dbReference type="EMBL" id="KAH7063544.1"/>
    </source>
</evidence>
<evidence type="ECO:0000256" key="3">
    <source>
        <dbReference type="ARBA" id="ARBA00022448"/>
    </source>
</evidence>
<proteinExistence type="inferred from homology"/>
<name>A0ABQ8GST2_9PEZI</name>
<dbReference type="Gene3D" id="1.20.1080.10">
    <property type="entry name" value="Glycerol uptake facilitator protein"/>
    <property type="match status" value="1"/>
</dbReference>
<keyword evidence="3 7" id="KW-0813">Transport</keyword>
<feature type="transmembrane region" description="Helical" evidence="8">
    <location>
        <begin position="155"/>
        <end position="177"/>
    </location>
</feature>
<keyword evidence="10" id="KW-1185">Reference proteome</keyword>
<gene>
    <name evidence="9" type="ORF">B0J12DRAFT_759036</name>
</gene>
<feature type="non-terminal residue" evidence="9">
    <location>
        <position position="348"/>
    </location>
</feature>
<feature type="transmembrane region" description="Helical" evidence="8">
    <location>
        <begin position="292"/>
        <end position="312"/>
    </location>
</feature>
<dbReference type="SUPFAM" id="SSF81338">
    <property type="entry name" value="Aquaporin-like"/>
    <property type="match status" value="1"/>
</dbReference>
<evidence type="ECO:0000256" key="1">
    <source>
        <dbReference type="ARBA" id="ARBA00004141"/>
    </source>
</evidence>
<dbReference type="PANTHER" id="PTHR43829">
    <property type="entry name" value="AQUAPORIN OR AQUAGLYCEROPORIN RELATED"/>
    <property type="match status" value="1"/>
</dbReference>
<dbReference type="PANTHER" id="PTHR43829:SF9">
    <property type="entry name" value="AQUAPORIN-9"/>
    <property type="match status" value="1"/>
</dbReference>
<accession>A0ABQ8GST2</accession>
<feature type="transmembrane region" description="Helical" evidence="8">
    <location>
        <begin position="122"/>
        <end position="143"/>
    </location>
</feature>
<organism evidence="9 10">
    <name type="scientific">Macrophomina phaseolina</name>
    <dbReference type="NCBI Taxonomy" id="35725"/>
    <lineage>
        <taxon>Eukaryota</taxon>
        <taxon>Fungi</taxon>
        <taxon>Dikarya</taxon>
        <taxon>Ascomycota</taxon>
        <taxon>Pezizomycotina</taxon>
        <taxon>Dothideomycetes</taxon>
        <taxon>Dothideomycetes incertae sedis</taxon>
        <taxon>Botryosphaeriales</taxon>
        <taxon>Botryosphaeriaceae</taxon>
        <taxon>Macrophomina</taxon>
    </lineage>
</organism>
<comment type="subcellular location">
    <subcellularLocation>
        <location evidence="1">Membrane</location>
        <topology evidence="1">Multi-pass membrane protein</topology>
    </subcellularLocation>
</comment>
<evidence type="ECO:0000256" key="2">
    <source>
        <dbReference type="ARBA" id="ARBA00006175"/>
    </source>
</evidence>
<keyword evidence="4 7" id="KW-0812">Transmembrane</keyword>
<feature type="transmembrane region" description="Helical" evidence="8">
    <location>
        <begin position="241"/>
        <end position="260"/>
    </location>
</feature>
<comment type="caution">
    <text evidence="9">The sequence shown here is derived from an EMBL/GenBank/DDBJ whole genome shotgun (WGS) entry which is preliminary data.</text>
</comment>
<dbReference type="InterPro" id="IPR050363">
    <property type="entry name" value="MIP/Aquaporin"/>
</dbReference>
<evidence type="ECO:0000256" key="8">
    <source>
        <dbReference type="SAM" id="Phobius"/>
    </source>
</evidence>